<name>A0ABM1NZ39_DROAR</name>
<protein>
    <submittedName>
        <fullName evidence="2">Uncharacterized protein LOC108611896</fullName>
    </submittedName>
</protein>
<evidence type="ECO:0000313" key="1">
    <source>
        <dbReference type="Proteomes" id="UP000694904"/>
    </source>
</evidence>
<gene>
    <name evidence="2" type="primary">LOC108611896</name>
</gene>
<dbReference type="RefSeq" id="XP_017860225.1">
    <property type="nucleotide sequence ID" value="XM_018004736.1"/>
</dbReference>
<dbReference type="Gene3D" id="3.40.720.10">
    <property type="entry name" value="Alkaline Phosphatase, subunit A"/>
    <property type="match status" value="1"/>
</dbReference>
<dbReference type="GeneID" id="108611896"/>
<accession>A0ABM1NZ39</accession>
<reference evidence="2" key="3">
    <citation type="submission" date="2025-08" db="UniProtKB">
        <authorList>
            <consortium name="RefSeq"/>
        </authorList>
    </citation>
    <scope>IDENTIFICATION</scope>
    <source>
        <tissue evidence="2">Whole organism</tissue>
    </source>
</reference>
<dbReference type="CDD" id="cd16021">
    <property type="entry name" value="ALP_like"/>
    <property type="match status" value="1"/>
</dbReference>
<proteinExistence type="predicted"/>
<reference evidence="1" key="2">
    <citation type="journal article" date="2016" name="G3 (Bethesda)">
        <title>Genome Evolution in Three Species of Cactophilic Drosophila.</title>
        <authorList>
            <person name="Sanchez-Flores A."/>
            <person name="Penazola F."/>
            <person name="Carpinteyro-Ponce J."/>
            <person name="Nazario-Yepiz N."/>
            <person name="Abreu-Goodger C."/>
            <person name="Machado C.A."/>
            <person name="Markow T.A."/>
        </authorList>
    </citation>
    <scope>NUCLEOTIDE SEQUENCE [LARGE SCALE GENOMIC DNA]</scope>
</reference>
<evidence type="ECO:0000313" key="2">
    <source>
        <dbReference type="RefSeq" id="XP_017860225.1"/>
    </source>
</evidence>
<dbReference type="PANTHER" id="PTHR10974">
    <property type="entry name" value="FI08016P-RELATED"/>
    <property type="match status" value="1"/>
</dbReference>
<organism evidence="1 2">
    <name type="scientific">Drosophila arizonae</name>
    <name type="common">Fruit fly</name>
    <dbReference type="NCBI Taxonomy" id="7263"/>
    <lineage>
        <taxon>Eukaryota</taxon>
        <taxon>Metazoa</taxon>
        <taxon>Ecdysozoa</taxon>
        <taxon>Arthropoda</taxon>
        <taxon>Hexapoda</taxon>
        <taxon>Insecta</taxon>
        <taxon>Pterygota</taxon>
        <taxon>Neoptera</taxon>
        <taxon>Endopterygota</taxon>
        <taxon>Diptera</taxon>
        <taxon>Brachycera</taxon>
        <taxon>Muscomorpha</taxon>
        <taxon>Ephydroidea</taxon>
        <taxon>Drosophilidae</taxon>
        <taxon>Drosophila</taxon>
    </lineage>
</organism>
<keyword evidence="1" id="KW-1185">Reference proteome</keyword>
<sequence length="731" mass="84009">MPRLKRMLMLRKYVFIFFGVLLVFIWLNHRNKSNEQNIVLEQFPAVTKDILPDTSPPNLIAREQQIREMIRANRMRKVQQTDEPKVSKIRFADELGISFDDDDDSLEMVAKPTRYLVNSMKCKMPFADPFSRAVMEVLKPSKLKSCSNATDAFRVQYDDQAKHYNLIVDRDILLKLNPLVSSVDCSYRKITLDTKERPEHNSNINAPVYFRGQCALPQDVESIMVECHDAFNRSRTLQRDAIIVVQVNDTSKSTENRAVERQPSVIVLGLGSMSRMNFQRTMPKTARFVNRIGWFELEGYNKMADTTIPNLLAMLSGHTMGQLEDRCAPESDGCSWIWNDYKRAGYVTALAEDNVGEAAFLQNMPGFEDVAVDYDLRPLLVGIGSALSLYEKSGYNYCVGRRLGISYVYEFCAQFAASFARKGDRPVFGFFWSNTITQSSNFAASGLDGIFANYLNRLEQAKLFDNSIVVLVSDHGARDGVLMDQSDSFLEERLPLLHIYLPPWFRKAYPQYAQALAMNHNRLCSNFDLYNTLRHLIQLNATTPAMLPALASCPSSQSLLHLLPTERSCQDACVKEHWCTCNEFDKQSLDGEMYLLGKRVVYHINRWMLMQRYNEFCQRLGLQDMDMAEQKMSYEENGRVGMYGSIVVYRLRFRTYPYVGKFQATVRYNRELESIEDLHVPDISRLNSYKNSSECIKDEVAKKFCFCYPKSKLSGAMKEWQAQKITTVPAF</sequence>
<reference evidence="1" key="1">
    <citation type="journal article" date="1997" name="Nucleic Acids Res.">
        <title>tRNAscan-SE: a program for improved detection of transfer RNA genes in genomic sequence.</title>
        <authorList>
            <person name="Lowe T.M."/>
            <person name="Eddy S.R."/>
        </authorList>
    </citation>
    <scope>NUCLEOTIDE SEQUENCE [LARGE SCALE GENOMIC DNA]</scope>
</reference>
<dbReference type="Pfam" id="PF02995">
    <property type="entry name" value="DUF229"/>
    <property type="match status" value="1"/>
</dbReference>
<dbReference type="PANTHER" id="PTHR10974:SF9">
    <property type="entry name" value="DUF229 DOMAIN CONTAINING PROTEIN-RELATED"/>
    <property type="match status" value="1"/>
</dbReference>
<dbReference type="InterPro" id="IPR017850">
    <property type="entry name" value="Alkaline_phosphatase_core_sf"/>
</dbReference>
<dbReference type="InterPro" id="IPR004245">
    <property type="entry name" value="DUF229"/>
</dbReference>
<dbReference type="Proteomes" id="UP000694904">
    <property type="component" value="Chromosome 3"/>
</dbReference>
<dbReference type="SUPFAM" id="SSF53649">
    <property type="entry name" value="Alkaline phosphatase-like"/>
    <property type="match status" value="1"/>
</dbReference>